<dbReference type="AlphaFoldDB" id="A0A1I5TMG9"/>
<accession>A0A1I5TMG9</accession>
<evidence type="ECO:0000313" key="3">
    <source>
        <dbReference type="Proteomes" id="UP000199031"/>
    </source>
</evidence>
<evidence type="ECO:0000313" key="2">
    <source>
        <dbReference type="EMBL" id="SFP84233.1"/>
    </source>
</evidence>
<organism evidence="2 3">
    <name type="scientific">Parafilimonas terrae</name>
    <dbReference type="NCBI Taxonomy" id="1465490"/>
    <lineage>
        <taxon>Bacteria</taxon>
        <taxon>Pseudomonadati</taxon>
        <taxon>Bacteroidota</taxon>
        <taxon>Chitinophagia</taxon>
        <taxon>Chitinophagales</taxon>
        <taxon>Chitinophagaceae</taxon>
        <taxon>Parafilimonas</taxon>
    </lineage>
</organism>
<dbReference type="PROSITE" id="PS51257">
    <property type="entry name" value="PROKAR_LIPOPROTEIN"/>
    <property type="match status" value="1"/>
</dbReference>
<dbReference type="InterPro" id="IPR012341">
    <property type="entry name" value="6hp_glycosidase-like_sf"/>
</dbReference>
<dbReference type="EMBL" id="FOXQ01000002">
    <property type="protein sequence ID" value="SFP84233.1"/>
    <property type="molecule type" value="Genomic_DNA"/>
</dbReference>
<name>A0A1I5TMG9_9BACT</name>
<feature type="domain" description="DUF5703" evidence="1">
    <location>
        <begin position="38"/>
        <end position="321"/>
    </location>
</feature>
<dbReference type="InterPro" id="IPR043757">
    <property type="entry name" value="DUF5703_N"/>
</dbReference>
<evidence type="ECO:0000259" key="1">
    <source>
        <dbReference type="Pfam" id="PF18961"/>
    </source>
</evidence>
<reference evidence="2 3" key="1">
    <citation type="submission" date="2016-10" db="EMBL/GenBank/DDBJ databases">
        <authorList>
            <person name="de Groot N.N."/>
        </authorList>
    </citation>
    <scope>NUCLEOTIDE SEQUENCE [LARGE SCALE GENOMIC DNA]</scope>
    <source>
        <strain evidence="2 3">DSM 28286</strain>
    </source>
</reference>
<proteinExistence type="predicted"/>
<keyword evidence="3" id="KW-1185">Reference proteome</keyword>
<dbReference type="Gene3D" id="1.50.10.10">
    <property type="match status" value="1"/>
</dbReference>
<gene>
    <name evidence="2" type="ORF">SAMN05444277_102207</name>
</gene>
<dbReference type="STRING" id="1465490.SAMN05444277_102207"/>
<protein>
    <recommendedName>
        <fullName evidence="1">DUF5703 domain-containing protein</fullName>
    </recommendedName>
</protein>
<dbReference type="Proteomes" id="UP000199031">
    <property type="component" value="Unassembled WGS sequence"/>
</dbReference>
<sequence>MICLMRFILYTGLQLLLILICQKAVSQNAGITSCNVEWNTQSKNASESMPCGGGNIGLNVWVEKGDILFYMAQGGTFDENNAMFKPGRIRIKISPDPFNDASFKQVLNIKDGNVVITTKDIKVVVWVDVFKPVIHADVKSKRPVNIQASFETWRYKDHIITEAPELRSTSYKVKQSFDVITYKDSVAYYNNAVIFYHRNRNDVQNIFDYTVEKEGMNSVKPELFNPIINNTFGGMMLASGMRASAIDSGKYADSYYKSYSLQTTKPVRKQNITVVLNAEQTKDIQTWMDDLTEIYQLAKKQKDAFAETVSWWHTYWNKSYIYINGADSAMSINYQLLRYMLGCNVYGKYPTKFNGGLFTFDPVYVESSYHFSPDFRLWGGGTFTAQNQRLVYFGMLKSGDFDMMKPQFDFYTRIQKNAELRSKVYWNHDGACFTEQLENFGLPNVFEYGLKRPENSDKGVEYNAWLEYTWETVFEFCNMMLETWHYNNDDISSYIPFVKSCIDFFDQHYTMLAKQRGVKAFDSTGHYIFYPTSAAETYKMTYNSTTVIAAMQTILQKLLALPSSYLDSSLYKKYDSILKRIPPIPFTNINGHTTIAPAQTWQRINNTEIPQLYPVFPWRIYGIGKPGLDTAINTYKYDPQVMNNKSAKGWRQENIFAARLGLTDEAFNLTKEKLTSGKHRFAAFFGPGYDWTPDMNWGGTAMIGLQEMLLQADDENIYLFRAWPKDKDVSFKLHAPHNTTVEAALKDGKLISLNVMPAERRKYVRVLLK</sequence>
<dbReference type="InterPro" id="IPR008928">
    <property type="entry name" value="6-hairpin_glycosidase_sf"/>
</dbReference>
<dbReference type="SUPFAM" id="SSF48208">
    <property type="entry name" value="Six-hairpin glycosidases"/>
    <property type="match status" value="1"/>
</dbReference>
<dbReference type="GO" id="GO:0005975">
    <property type="term" value="P:carbohydrate metabolic process"/>
    <property type="evidence" value="ECO:0007669"/>
    <property type="project" value="InterPro"/>
</dbReference>
<dbReference type="Pfam" id="PF18961">
    <property type="entry name" value="DUF5703_N"/>
    <property type="match status" value="1"/>
</dbReference>